<dbReference type="Proteomes" id="UP001378188">
    <property type="component" value="Unassembled WGS sequence"/>
</dbReference>
<protein>
    <submittedName>
        <fullName evidence="8">LapA family protein</fullName>
    </submittedName>
</protein>
<dbReference type="Pfam" id="PF06305">
    <property type="entry name" value="LapA_dom"/>
    <property type="match status" value="1"/>
</dbReference>
<name>A0AAW9RSS3_9HYPH</name>
<gene>
    <name evidence="8" type="ORF">V3328_03550</name>
</gene>
<evidence type="ECO:0000259" key="7">
    <source>
        <dbReference type="Pfam" id="PF06305"/>
    </source>
</evidence>
<comment type="caution">
    <text evidence="8">The sequence shown here is derived from an EMBL/GenBank/DDBJ whole genome shotgun (WGS) entry which is preliminary data.</text>
</comment>
<evidence type="ECO:0000256" key="6">
    <source>
        <dbReference type="SAM" id="Phobius"/>
    </source>
</evidence>
<keyword evidence="2 6" id="KW-0812">Transmembrane</keyword>
<keyword evidence="1" id="KW-1003">Cell membrane</keyword>
<reference evidence="8 9" key="1">
    <citation type="submission" date="2024-02" db="EMBL/GenBank/DDBJ databases">
        <title>Genome analysis and characterization of Microbaculum marinisediminis sp. nov., isolated from marine sediment.</title>
        <authorList>
            <person name="Du Z.-J."/>
            <person name="Ye Y.-Q."/>
            <person name="Zhang Z.-R."/>
            <person name="Yuan S.-M."/>
            <person name="Zhang X.-Y."/>
        </authorList>
    </citation>
    <scope>NUCLEOTIDE SEQUENCE [LARGE SCALE GENOMIC DNA]</scope>
    <source>
        <strain evidence="8 9">SDUM1044001</strain>
    </source>
</reference>
<feature type="region of interest" description="Disordered" evidence="5">
    <location>
        <begin position="96"/>
        <end position="115"/>
    </location>
</feature>
<sequence length="115" mass="12819">MIRRLVQFLIYLPLAVILIVLSVANRHPVTISLDPFNGTDPAVSVTLPLFLIIFAALLVGVVVGGTAAWLSQGKWRRRARVHRQEAARARYRLDETRRKQADEAGAPGLPVLRRT</sequence>
<dbReference type="AlphaFoldDB" id="A0AAW9RSS3"/>
<evidence type="ECO:0000256" key="5">
    <source>
        <dbReference type="SAM" id="MobiDB-lite"/>
    </source>
</evidence>
<keyword evidence="9" id="KW-1185">Reference proteome</keyword>
<evidence type="ECO:0000313" key="8">
    <source>
        <dbReference type="EMBL" id="MEJ8570531.1"/>
    </source>
</evidence>
<evidence type="ECO:0000256" key="1">
    <source>
        <dbReference type="ARBA" id="ARBA00022475"/>
    </source>
</evidence>
<evidence type="ECO:0000256" key="3">
    <source>
        <dbReference type="ARBA" id="ARBA00022989"/>
    </source>
</evidence>
<proteinExistence type="predicted"/>
<keyword evidence="4 6" id="KW-0472">Membrane</keyword>
<keyword evidence="3 6" id="KW-1133">Transmembrane helix</keyword>
<evidence type="ECO:0000256" key="2">
    <source>
        <dbReference type="ARBA" id="ARBA00022692"/>
    </source>
</evidence>
<dbReference type="InterPro" id="IPR010445">
    <property type="entry name" value="LapA_dom"/>
</dbReference>
<evidence type="ECO:0000256" key="4">
    <source>
        <dbReference type="ARBA" id="ARBA00023136"/>
    </source>
</evidence>
<organism evidence="8 9">
    <name type="scientific">Microbaculum marinum</name>
    <dbReference type="NCBI Taxonomy" id="1764581"/>
    <lineage>
        <taxon>Bacteria</taxon>
        <taxon>Pseudomonadati</taxon>
        <taxon>Pseudomonadota</taxon>
        <taxon>Alphaproteobacteria</taxon>
        <taxon>Hyphomicrobiales</taxon>
        <taxon>Tepidamorphaceae</taxon>
        <taxon>Microbaculum</taxon>
    </lineage>
</organism>
<dbReference type="EMBL" id="JAZHOF010000002">
    <property type="protein sequence ID" value="MEJ8570531.1"/>
    <property type="molecule type" value="Genomic_DNA"/>
</dbReference>
<feature type="transmembrane region" description="Helical" evidence="6">
    <location>
        <begin position="50"/>
        <end position="70"/>
    </location>
</feature>
<dbReference type="GO" id="GO:0005886">
    <property type="term" value="C:plasma membrane"/>
    <property type="evidence" value="ECO:0007669"/>
    <property type="project" value="InterPro"/>
</dbReference>
<feature type="domain" description="Lipopolysaccharide assembly protein A" evidence="7">
    <location>
        <begin position="43"/>
        <end position="89"/>
    </location>
</feature>
<evidence type="ECO:0000313" key="9">
    <source>
        <dbReference type="Proteomes" id="UP001378188"/>
    </source>
</evidence>
<dbReference type="RefSeq" id="WP_340328278.1">
    <property type="nucleotide sequence ID" value="NZ_JAZHOF010000002.1"/>
</dbReference>
<accession>A0AAW9RSS3</accession>